<dbReference type="EMBL" id="BAAAHD010000016">
    <property type="protein sequence ID" value="GAA0555142.1"/>
    <property type="molecule type" value="Genomic_DNA"/>
</dbReference>
<dbReference type="GO" id="GO:0006508">
    <property type="term" value="P:proteolysis"/>
    <property type="evidence" value="ECO:0007669"/>
    <property type="project" value="UniProtKB-KW"/>
</dbReference>
<evidence type="ECO:0000256" key="2">
    <source>
        <dbReference type="ARBA" id="ARBA00004496"/>
    </source>
</evidence>
<evidence type="ECO:0000256" key="7">
    <source>
        <dbReference type="ARBA" id="ARBA00022801"/>
    </source>
</evidence>
<reference evidence="13 14" key="3">
    <citation type="submission" date="2020-08" db="EMBL/GenBank/DDBJ databases">
        <title>Sequencing the genomes of 1000 actinobacteria strains.</title>
        <authorList>
            <person name="Klenk H.-P."/>
        </authorList>
    </citation>
    <scope>NUCLEOTIDE SEQUENCE [LARGE SCALE GENOMIC DNA]</scope>
    <source>
        <strain evidence="13 14">DSM 44772</strain>
    </source>
</reference>
<dbReference type="Proteomes" id="UP000549343">
    <property type="component" value="Unassembled WGS sequence"/>
</dbReference>
<keyword evidence="6 8" id="KW-0645">Protease</keyword>
<feature type="domain" description="AB hydrolase-1" evidence="11">
    <location>
        <begin position="40"/>
        <end position="303"/>
    </location>
</feature>
<keyword evidence="4 8" id="KW-0031">Aminopeptidase</keyword>
<dbReference type="Pfam" id="PF00561">
    <property type="entry name" value="Abhydrolase_1"/>
    <property type="match status" value="1"/>
</dbReference>
<gene>
    <name evidence="12" type="primary">pip_1</name>
    <name evidence="13" type="ORF">F4557_004662</name>
    <name evidence="12" type="ORF">GCM10009546_16370</name>
</gene>
<feature type="active site" description="Proton donor" evidence="9">
    <location>
        <position position="300"/>
    </location>
</feature>
<dbReference type="InterPro" id="IPR029058">
    <property type="entry name" value="AB_hydrolase_fold"/>
</dbReference>
<accession>A0A7W7IFN7</accession>
<dbReference type="NCBIfam" id="TIGR01249">
    <property type="entry name" value="pro_imino_pep_1"/>
    <property type="match status" value="1"/>
</dbReference>
<dbReference type="EMBL" id="JACHMV010000001">
    <property type="protein sequence ID" value="MBB4776244.1"/>
    <property type="molecule type" value="Genomic_DNA"/>
</dbReference>
<dbReference type="PRINTS" id="PR00111">
    <property type="entry name" value="ABHYDROLASE"/>
</dbReference>
<evidence type="ECO:0000313" key="12">
    <source>
        <dbReference type="EMBL" id="GAA0555142.1"/>
    </source>
</evidence>
<feature type="active site" evidence="9">
    <location>
        <position position="272"/>
    </location>
</feature>
<evidence type="ECO:0000259" key="11">
    <source>
        <dbReference type="Pfam" id="PF00561"/>
    </source>
</evidence>
<dbReference type="Proteomes" id="UP001501427">
    <property type="component" value="Unassembled WGS sequence"/>
</dbReference>
<dbReference type="Gene3D" id="3.40.50.1820">
    <property type="entry name" value="alpha/beta hydrolase"/>
    <property type="match status" value="1"/>
</dbReference>
<comment type="similarity">
    <text evidence="3 8 10">Belongs to the peptidase S33 family.</text>
</comment>
<keyword evidence="15" id="KW-1185">Reference proteome</keyword>
<evidence type="ECO:0000256" key="1">
    <source>
        <dbReference type="ARBA" id="ARBA00001585"/>
    </source>
</evidence>
<dbReference type="GO" id="GO:0004177">
    <property type="term" value="F:aminopeptidase activity"/>
    <property type="evidence" value="ECO:0007669"/>
    <property type="project" value="UniProtKB-UniRule"/>
</dbReference>
<reference evidence="12" key="4">
    <citation type="submission" date="2023-12" db="EMBL/GenBank/DDBJ databases">
        <authorList>
            <person name="Sun Q."/>
            <person name="Inoue M."/>
        </authorList>
    </citation>
    <scope>NUCLEOTIDE SEQUENCE</scope>
    <source>
        <strain evidence="12">JCM 10667</strain>
    </source>
</reference>
<dbReference type="PIRSF" id="PIRSF006431">
    <property type="entry name" value="Pept_S33"/>
    <property type="match status" value="1"/>
</dbReference>
<comment type="catalytic activity">
    <reaction evidence="1 8 10">
        <text>Release of N-terminal proline from a peptide.</text>
        <dbReference type="EC" id="3.4.11.5"/>
    </reaction>
</comment>
<dbReference type="InterPro" id="IPR005944">
    <property type="entry name" value="Pro_iminopeptidase"/>
</dbReference>
<name>A0A7W7IFN7_9ACTN</name>
<evidence type="ECO:0000256" key="4">
    <source>
        <dbReference type="ARBA" id="ARBA00022438"/>
    </source>
</evidence>
<comment type="caution">
    <text evidence="13">The sequence shown here is derived from an EMBL/GenBank/DDBJ whole genome shotgun (WGS) entry which is preliminary data.</text>
</comment>
<evidence type="ECO:0000313" key="15">
    <source>
        <dbReference type="Proteomes" id="UP001501427"/>
    </source>
</evidence>
<reference evidence="15" key="2">
    <citation type="journal article" date="2019" name="Int. J. Syst. Evol. Microbiol.">
        <title>The Global Catalogue of Microorganisms (GCM) 10K type strain sequencing project: providing services to taxonomists for standard genome sequencing and annotation.</title>
        <authorList>
            <consortium name="The Broad Institute Genomics Platform"/>
            <consortium name="The Broad Institute Genome Sequencing Center for Infectious Disease"/>
            <person name="Wu L."/>
            <person name="Ma J."/>
        </authorList>
    </citation>
    <scope>NUCLEOTIDE SEQUENCE [LARGE SCALE GENOMIC DNA]</scope>
    <source>
        <strain evidence="15">JCM 10667</strain>
    </source>
</reference>
<evidence type="ECO:0000256" key="9">
    <source>
        <dbReference type="PIRSR" id="PIRSR006431-1"/>
    </source>
</evidence>
<evidence type="ECO:0000313" key="14">
    <source>
        <dbReference type="Proteomes" id="UP000549343"/>
    </source>
</evidence>
<evidence type="ECO:0000256" key="3">
    <source>
        <dbReference type="ARBA" id="ARBA00010088"/>
    </source>
</evidence>
<dbReference type="RefSeq" id="WP_184886032.1">
    <property type="nucleotide sequence ID" value="NZ_BAAAHD010000016.1"/>
</dbReference>
<protein>
    <recommendedName>
        <fullName evidence="8 10">Proline iminopeptidase</fullName>
        <shortName evidence="8">PIP</shortName>
        <ecNumber evidence="8 10">3.4.11.5</ecNumber>
    </recommendedName>
    <alternativeName>
        <fullName evidence="8">Prolyl aminopeptidase</fullName>
    </alternativeName>
</protein>
<dbReference type="SUPFAM" id="SSF53474">
    <property type="entry name" value="alpha/beta-Hydrolases"/>
    <property type="match status" value="1"/>
</dbReference>
<dbReference type="GO" id="GO:0005737">
    <property type="term" value="C:cytoplasm"/>
    <property type="evidence" value="ECO:0007669"/>
    <property type="project" value="UniProtKB-SubCell"/>
</dbReference>
<dbReference type="PANTHER" id="PTHR43722">
    <property type="entry name" value="PROLINE IMINOPEPTIDASE"/>
    <property type="match status" value="1"/>
</dbReference>
<dbReference type="AlphaFoldDB" id="A0A7W7IFN7"/>
<evidence type="ECO:0000256" key="8">
    <source>
        <dbReference type="PIRNR" id="PIRNR006431"/>
    </source>
</evidence>
<evidence type="ECO:0000256" key="5">
    <source>
        <dbReference type="ARBA" id="ARBA00022490"/>
    </source>
</evidence>
<proteinExistence type="inferred from homology"/>
<dbReference type="EC" id="3.4.11.5" evidence="8 10"/>
<reference evidence="12" key="1">
    <citation type="journal article" date="2014" name="Int. J. Syst. Evol. Microbiol.">
        <title>Complete genome of a new Firmicutes species belonging to the dominant human colonic microbiota ('Ruminococcus bicirculans') reveals two chromosomes and a selective capacity to utilize plant glucans.</title>
        <authorList>
            <consortium name="NISC Comparative Sequencing Program"/>
            <person name="Wegmann U."/>
            <person name="Louis P."/>
            <person name="Goesmann A."/>
            <person name="Henrissat B."/>
            <person name="Duncan S.H."/>
            <person name="Flint H.J."/>
        </authorList>
    </citation>
    <scope>NUCLEOTIDE SEQUENCE</scope>
    <source>
        <strain evidence="12">JCM 10667</strain>
    </source>
</reference>
<dbReference type="InterPro" id="IPR002410">
    <property type="entry name" value="Peptidase_S33"/>
</dbReference>
<sequence length="327" mass="37285">MELRTLYPPIEPYDSGLLDVGDGNRLYWEVCGNPEGKPAVMLHGGPGAGCSPAHRRQFDPERYRIVLFDQRNCGRSLPHAKDPEVSLEANTTWNLVADMERLREHLGIERWLVFGGSWGSALSLAYAQTHPERVTELVLRGIFTLRPFELYWFYQEGASLLFPDLWEKYLEPIPEDEREDLISAFHERLNSPDRDVRVAAAKAWSTWEGSTITLRPDPEVAGAFGEPDYAVAFARIENHYFMNEGFFEEEQLIRDVDRIRDIPAVIVQGRYDVCTPVATAWDLHRAWPEAEFHIVDDAGHAFNEPGILHRLIEATDRFAGNGRPEAP</sequence>
<evidence type="ECO:0000256" key="6">
    <source>
        <dbReference type="ARBA" id="ARBA00022670"/>
    </source>
</evidence>
<evidence type="ECO:0000313" key="13">
    <source>
        <dbReference type="EMBL" id="MBB4776244.1"/>
    </source>
</evidence>
<feature type="active site" description="Nucleophile" evidence="9">
    <location>
        <position position="117"/>
    </location>
</feature>
<keyword evidence="5 8" id="KW-0963">Cytoplasm</keyword>
<organism evidence="13 14">
    <name type="scientific">Actinomadura livida</name>
    <dbReference type="NCBI Taxonomy" id="79909"/>
    <lineage>
        <taxon>Bacteria</taxon>
        <taxon>Bacillati</taxon>
        <taxon>Actinomycetota</taxon>
        <taxon>Actinomycetes</taxon>
        <taxon>Streptosporangiales</taxon>
        <taxon>Thermomonosporaceae</taxon>
        <taxon>Actinomadura</taxon>
    </lineage>
</organism>
<dbReference type="PANTHER" id="PTHR43722:SF1">
    <property type="entry name" value="PROLINE IMINOPEPTIDASE"/>
    <property type="match status" value="1"/>
</dbReference>
<dbReference type="PRINTS" id="PR00793">
    <property type="entry name" value="PROAMNOPTASE"/>
</dbReference>
<comment type="subcellular location">
    <subcellularLocation>
        <location evidence="2 8">Cytoplasm</location>
    </subcellularLocation>
</comment>
<dbReference type="InterPro" id="IPR000073">
    <property type="entry name" value="AB_hydrolase_1"/>
</dbReference>
<evidence type="ECO:0000256" key="10">
    <source>
        <dbReference type="RuleBase" id="RU003421"/>
    </source>
</evidence>
<keyword evidence="7 8" id="KW-0378">Hydrolase</keyword>